<dbReference type="InterPro" id="IPR004843">
    <property type="entry name" value="Calcineurin-like_PHP"/>
</dbReference>
<evidence type="ECO:0000313" key="11">
    <source>
        <dbReference type="Proteomes" id="UP000784294"/>
    </source>
</evidence>
<dbReference type="EC" id="3.1.3.16" evidence="8"/>
<evidence type="ECO:0000256" key="4">
    <source>
        <dbReference type="ARBA" id="ARBA00022912"/>
    </source>
</evidence>
<comment type="cofactor">
    <cofactor evidence="1">
        <name>Mn(2+)</name>
        <dbReference type="ChEBI" id="CHEBI:29035"/>
    </cofactor>
</comment>
<evidence type="ECO:0000256" key="6">
    <source>
        <dbReference type="ARBA" id="ARBA00047761"/>
    </source>
</evidence>
<dbReference type="GO" id="GO:0004722">
    <property type="term" value="F:protein serine/threonine phosphatase activity"/>
    <property type="evidence" value="ECO:0007669"/>
    <property type="project" value="UniProtKB-EC"/>
</dbReference>
<evidence type="ECO:0000256" key="5">
    <source>
        <dbReference type="ARBA" id="ARBA00023211"/>
    </source>
</evidence>
<dbReference type="GO" id="GO:0005737">
    <property type="term" value="C:cytoplasm"/>
    <property type="evidence" value="ECO:0007669"/>
    <property type="project" value="TreeGrafter"/>
</dbReference>
<keyword evidence="11" id="KW-1185">Reference proteome</keyword>
<evidence type="ECO:0000256" key="7">
    <source>
        <dbReference type="ARBA" id="ARBA00048336"/>
    </source>
</evidence>
<keyword evidence="2" id="KW-0479">Metal-binding</keyword>
<organism evidence="10 11">
    <name type="scientific">Protopolystoma xenopodis</name>
    <dbReference type="NCBI Taxonomy" id="117903"/>
    <lineage>
        <taxon>Eukaryota</taxon>
        <taxon>Metazoa</taxon>
        <taxon>Spiralia</taxon>
        <taxon>Lophotrochozoa</taxon>
        <taxon>Platyhelminthes</taxon>
        <taxon>Monogenea</taxon>
        <taxon>Polyopisthocotylea</taxon>
        <taxon>Polystomatidea</taxon>
        <taxon>Polystomatidae</taxon>
        <taxon>Protopolystoma</taxon>
    </lineage>
</organism>
<dbReference type="Pfam" id="PF16891">
    <property type="entry name" value="STPPase_N"/>
    <property type="match status" value="1"/>
</dbReference>
<evidence type="ECO:0000259" key="9">
    <source>
        <dbReference type="PROSITE" id="PS00125"/>
    </source>
</evidence>
<dbReference type="GO" id="GO:0005634">
    <property type="term" value="C:nucleus"/>
    <property type="evidence" value="ECO:0007669"/>
    <property type="project" value="TreeGrafter"/>
</dbReference>
<dbReference type="AlphaFoldDB" id="A0A3S5CN37"/>
<dbReference type="OrthoDB" id="6238899at2759"/>
<reference evidence="10" key="1">
    <citation type="submission" date="2018-11" db="EMBL/GenBank/DDBJ databases">
        <authorList>
            <consortium name="Pathogen Informatics"/>
        </authorList>
    </citation>
    <scope>NUCLEOTIDE SEQUENCE</scope>
</reference>
<dbReference type="PANTHER" id="PTHR11668:SF300">
    <property type="entry name" value="SERINE_THREONINE-PROTEIN PHOSPHATASE"/>
    <property type="match status" value="1"/>
</dbReference>
<sequence>MAQSQNLTETRGTISSTKRQLLLHRTDQLISRLTDYQVLKGKTAQMTELEITTVCALVAEVFADEPIALDIKLEKPLYVLGDIFGQYGDLLRIFNFLGHPPAKRFLLLGNYVGRNDRSIETISLLLCYKLRYPDSIFLIRGNHECEHISRFYGFYEECMKRFSRRLWRAFTSVFDFMPLVAFIEDKIFCTHSGLMPSVHFSGMTKQLEIKDFLSQMIPRPTDAVNNVIVRNILWCEPDVECKMWDRNPAGVGYLYGTGPVDNFCERFGIQQVREKPKDQAKAVTKLILEFSSTIVYPHQKLFVDLAILQIHMNF</sequence>
<evidence type="ECO:0000256" key="8">
    <source>
        <dbReference type="RuleBase" id="RU004273"/>
    </source>
</evidence>
<dbReference type="InterPro" id="IPR031675">
    <property type="entry name" value="STPPase_N"/>
</dbReference>
<evidence type="ECO:0000256" key="2">
    <source>
        <dbReference type="ARBA" id="ARBA00022723"/>
    </source>
</evidence>
<dbReference type="InterPro" id="IPR006186">
    <property type="entry name" value="Ser/Thr-sp_prot-phosphatase"/>
</dbReference>
<proteinExistence type="inferred from homology"/>
<dbReference type="InterPro" id="IPR029052">
    <property type="entry name" value="Metallo-depent_PP-like"/>
</dbReference>
<dbReference type="InterPro" id="IPR050341">
    <property type="entry name" value="PP1_catalytic_subunit"/>
</dbReference>
<dbReference type="SMART" id="SM00156">
    <property type="entry name" value="PP2Ac"/>
    <property type="match status" value="1"/>
</dbReference>
<dbReference type="Pfam" id="PF00149">
    <property type="entry name" value="Metallophos"/>
    <property type="match status" value="1"/>
</dbReference>
<dbReference type="GO" id="GO:0046872">
    <property type="term" value="F:metal ion binding"/>
    <property type="evidence" value="ECO:0007669"/>
    <property type="project" value="UniProtKB-KW"/>
</dbReference>
<comment type="similarity">
    <text evidence="8">Belongs to the PPP phosphatase family.</text>
</comment>
<dbReference type="PROSITE" id="PS00125">
    <property type="entry name" value="SER_THR_PHOSPHATASE"/>
    <property type="match status" value="1"/>
</dbReference>
<dbReference type="PRINTS" id="PR00114">
    <property type="entry name" value="STPHPHTASE"/>
</dbReference>
<gene>
    <name evidence="10" type="ORF">PXEA_LOCUS27881</name>
</gene>
<comment type="caution">
    <text evidence="10">The sequence shown here is derived from an EMBL/GenBank/DDBJ whole genome shotgun (WGS) entry which is preliminary data.</text>
</comment>
<accession>A0A3S5CN37</accession>
<dbReference type="EMBL" id="CAAALY010247663">
    <property type="protein sequence ID" value="VEL34441.1"/>
    <property type="molecule type" value="Genomic_DNA"/>
</dbReference>
<dbReference type="Gene3D" id="3.60.21.10">
    <property type="match status" value="1"/>
</dbReference>
<evidence type="ECO:0000256" key="3">
    <source>
        <dbReference type="ARBA" id="ARBA00022801"/>
    </source>
</evidence>
<evidence type="ECO:0000256" key="1">
    <source>
        <dbReference type="ARBA" id="ARBA00001936"/>
    </source>
</evidence>
<keyword evidence="5" id="KW-0464">Manganese</keyword>
<comment type="catalytic activity">
    <reaction evidence="7 8">
        <text>O-phospho-L-threonyl-[protein] + H2O = L-threonyl-[protein] + phosphate</text>
        <dbReference type="Rhea" id="RHEA:47004"/>
        <dbReference type="Rhea" id="RHEA-COMP:11060"/>
        <dbReference type="Rhea" id="RHEA-COMP:11605"/>
        <dbReference type="ChEBI" id="CHEBI:15377"/>
        <dbReference type="ChEBI" id="CHEBI:30013"/>
        <dbReference type="ChEBI" id="CHEBI:43474"/>
        <dbReference type="ChEBI" id="CHEBI:61977"/>
        <dbReference type="EC" id="3.1.3.16"/>
    </reaction>
</comment>
<feature type="domain" description="Serine/threonine specific protein phosphatases" evidence="9">
    <location>
        <begin position="139"/>
        <end position="144"/>
    </location>
</feature>
<evidence type="ECO:0000313" key="10">
    <source>
        <dbReference type="EMBL" id="VEL34441.1"/>
    </source>
</evidence>
<protein>
    <recommendedName>
        <fullName evidence="8">Serine/threonine-protein phosphatase</fullName>
        <ecNumber evidence="8">3.1.3.16</ecNumber>
    </recommendedName>
</protein>
<keyword evidence="3 8" id="KW-0378">Hydrolase</keyword>
<comment type="catalytic activity">
    <reaction evidence="6">
        <text>O-phospho-L-seryl-[protein] + H2O = L-seryl-[protein] + phosphate</text>
        <dbReference type="Rhea" id="RHEA:20629"/>
        <dbReference type="Rhea" id="RHEA-COMP:9863"/>
        <dbReference type="Rhea" id="RHEA-COMP:11604"/>
        <dbReference type="ChEBI" id="CHEBI:15377"/>
        <dbReference type="ChEBI" id="CHEBI:29999"/>
        <dbReference type="ChEBI" id="CHEBI:43474"/>
        <dbReference type="ChEBI" id="CHEBI:83421"/>
        <dbReference type="EC" id="3.1.3.16"/>
    </reaction>
</comment>
<name>A0A3S5CN37_9PLAT</name>
<dbReference type="PANTHER" id="PTHR11668">
    <property type="entry name" value="SERINE/THREONINE PROTEIN PHOSPHATASE"/>
    <property type="match status" value="1"/>
</dbReference>
<keyword evidence="4" id="KW-0904">Protein phosphatase</keyword>
<dbReference type="Proteomes" id="UP000784294">
    <property type="component" value="Unassembled WGS sequence"/>
</dbReference>
<dbReference type="SUPFAM" id="SSF56300">
    <property type="entry name" value="Metallo-dependent phosphatases"/>
    <property type="match status" value="1"/>
</dbReference>